<dbReference type="EMBL" id="JARAKF010000001">
    <property type="protein sequence ID" value="MDU8993811.1"/>
    <property type="molecule type" value="Genomic_DNA"/>
</dbReference>
<evidence type="ECO:0000313" key="1">
    <source>
        <dbReference type="EMBL" id="MDU8993811.1"/>
    </source>
</evidence>
<accession>A0ABU3UIR4</accession>
<dbReference type="Proteomes" id="UP001257627">
    <property type="component" value="Unassembled WGS sequence"/>
</dbReference>
<keyword evidence="2" id="KW-1185">Reference proteome</keyword>
<proteinExistence type="predicted"/>
<organism evidence="1 2">
    <name type="scientific">Streptomyces mirabilis</name>
    <dbReference type="NCBI Taxonomy" id="68239"/>
    <lineage>
        <taxon>Bacteria</taxon>
        <taxon>Bacillati</taxon>
        <taxon>Actinomycetota</taxon>
        <taxon>Actinomycetes</taxon>
        <taxon>Kitasatosporales</taxon>
        <taxon>Streptomycetaceae</taxon>
        <taxon>Streptomyces</taxon>
    </lineage>
</organism>
<reference evidence="1 2" key="1">
    <citation type="submission" date="2023-02" db="EMBL/GenBank/DDBJ databases">
        <authorList>
            <person name="Maleckis M."/>
        </authorList>
    </citation>
    <scope>NUCLEOTIDE SEQUENCE [LARGE SCALE GENOMIC DNA]</scope>
    <source>
        <strain evidence="1 2">P8-A2</strain>
    </source>
</reference>
<sequence length="54" mass="6230">MAPDGDVVWEYVVPHFGAFGAGVGMESFRGAQNAVFRAYRYRPDHVSWLRRERD</sequence>
<name>A0ABU3UIR4_9ACTN</name>
<protein>
    <submittedName>
        <fullName evidence="1">Uncharacterized protein</fullName>
    </submittedName>
</protein>
<evidence type="ECO:0000313" key="2">
    <source>
        <dbReference type="Proteomes" id="UP001257627"/>
    </source>
</evidence>
<gene>
    <name evidence="1" type="ORF">PU648_16055</name>
</gene>
<comment type="caution">
    <text evidence="1">The sequence shown here is derived from an EMBL/GenBank/DDBJ whole genome shotgun (WGS) entry which is preliminary data.</text>
</comment>
<dbReference type="RefSeq" id="WP_225900496.1">
    <property type="nucleotide sequence ID" value="NZ_CP107955.1"/>
</dbReference>